<name>A0A8S1JR31_PARPR</name>
<dbReference type="AlphaFoldDB" id="A0A8S1JR31"/>
<dbReference type="EMBL" id="CAJJDM010000006">
    <property type="protein sequence ID" value="CAD8045062.1"/>
    <property type="molecule type" value="Genomic_DNA"/>
</dbReference>
<proteinExistence type="predicted"/>
<accession>A0A8S1JR31</accession>
<reference evidence="1" key="1">
    <citation type="submission" date="2021-01" db="EMBL/GenBank/DDBJ databases">
        <authorList>
            <consortium name="Genoscope - CEA"/>
            <person name="William W."/>
        </authorList>
    </citation>
    <scope>NUCLEOTIDE SEQUENCE</scope>
</reference>
<dbReference type="OMA" id="QITRQHT"/>
<keyword evidence="2" id="KW-1185">Reference proteome</keyword>
<sequence length="147" mass="17024">MLNLLNSLENNPKVPFQLRRYRPSLTIQSEPKNQLTRQHTIQDLLNFKLSGMSSNIPPTQSIIQRKLSIRPSLKLTKITPFVTESGDNCTPIIKRTISLENTKKVDFHPSVLVIYSENGIKKREKLIDEFRVKRKGTRKNCIIIQKK</sequence>
<evidence type="ECO:0000313" key="1">
    <source>
        <dbReference type="EMBL" id="CAD8045062.1"/>
    </source>
</evidence>
<evidence type="ECO:0000313" key="2">
    <source>
        <dbReference type="Proteomes" id="UP000688137"/>
    </source>
</evidence>
<dbReference type="Proteomes" id="UP000688137">
    <property type="component" value="Unassembled WGS sequence"/>
</dbReference>
<protein>
    <submittedName>
        <fullName evidence="1">Uncharacterized protein</fullName>
    </submittedName>
</protein>
<gene>
    <name evidence="1" type="ORF">PPRIM_AZ9-3.1.T0090087</name>
</gene>
<organism evidence="1 2">
    <name type="scientific">Paramecium primaurelia</name>
    <dbReference type="NCBI Taxonomy" id="5886"/>
    <lineage>
        <taxon>Eukaryota</taxon>
        <taxon>Sar</taxon>
        <taxon>Alveolata</taxon>
        <taxon>Ciliophora</taxon>
        <taxon>Intramacronucleata</taxon>
        <taxon>Oligohymenophorea</taxon>
        <taxon>Peniculida</taxon>
        <taxon>Parameciidae</taxon>
        <taxon>Paramecium</taxon>
    </lineage>
</organism>
<comment type="caution">
    <text evidence="1">The sequence shown here is derived from an EMBL/GenBank/DDBJ whole genome shotgun (WGS) entry which is preliminary data.</text>
</comment>